<proteinExistence type="predicted"/>
<dbReference type="WBParaSite" id="Pan_g16259.t1">
    <property type="protein sequence ID" value="Pan_g16259.t1"/>
    <property type="gene ID" value="Pan_g16259"/>
</dbReference>
<evidence type="ECO:0000313" key="2">
    <source>
        <dbReference type="WBParaSite" id="Pan_g16259.t1"/>
    </source>
</evidence>
<reference evidence="2" key="2">
    <citation type="submission" date="2020-10" db="UniProtKB">
        <authorList>
            <consortium name="WormBaseParasite"/>
        </authorList>
    </citation>
    <scope>IDENTIFICATION</scope>
</reference>
<protein>
    <submittedName>
        <fullName evidence="2">DNA helicase</fullName>
    </submittedName>
</protein>
<evidence type="ECO:0000313" key="1">
    <source>
        <dbReference type="Proteomes" id="UP000492821"/>
    </source>
</evidence>
<accession>A0A7E4V5H8</accession>
<dbReference type="Proteomes" id="UP000492821">
    <property type="component" value="Unassembled WGS sequence"/>
</dbReference>
<dbReference type="AlphaFoldDB" id="A0A7E4V5H8"/>
<sequence length="936" mass="105692">MSANIITPRVNVWEPTVSIGLDHLPNVKLATIECKVPGLTKAIRPAGKTSKATALLILLSSTRPQLTVLHSRVEDTREFTSVTELLSYIRRRHPPSAVELVLQVYHSDYDLKQRRECHLMLQKAGYTNLLARDGQVHTWSMSLHRYKVNVDDGDTVAILFNNVYGIVSKQGRKFRIMHMASTDNQEMSIDYHLDNYEVDTILADPTLQDEFDVTELGDRYVIIEDVTHENKTNFLLHIWNLADGLDFDGYFIEQTLFVVFNVCFNGKIRTFETGFVPIPYEWTVELDVEDASSIQAKVDKVYSTLDSVDHVFVAADDTTKPPKLPEHLNSVILKKATASVSKYLFSRVNAKLFYLETVETKMTEINSFDTAKLGSDKVAITFFINSAYHVAARCVALPLGRSPRPISLCLWIERTANGFQKTIYFRDSGKTVVDKCPSLFVAFETFKQAEFAALFFNVFDTTVAEREDRRETADVYGFKTIQFVNGPVLALNSILCDVDPVEFGENTTVMVGDMTAIDKGGQKAPMTYVLQSRHKKLKLQKIVTAKVDKVYSTLDLVDCVFVATDDASKPLKLPEHLNSVVLKTSNTSVSKYLFSRVDGQSDAKPIVDDIAGITFVAEWMDGKQVFDVQFETVPFSRDVALHVGPVKTLKIDTTHYNSKKRKFLKDVSFHTQCDRVVLLKLAVDSIMVPSVRVIRSDPLPSTVFEFTSDNRIVVHRDGLEGLEYPAYVSFDDSILVGESALHRLKTHPETVAYDVHRFFAPDFDPTVPDPAWPFKTSLGKNNETTVHIGESTTTSTVCFGAVEALFGEGYRGFFNTAIIHFAKGTASRVTHIPLFPEVKRRYTTSWRPATTTLRDTKPIDALSHWNLRYPTYDDHWVIVKSPNGVFCYATVEANMQLMHNNFNDELCNNIRKAKLPSFHHDIQIRVARMSPTVLGW</sequence>
<reference evidence="1" key="1">
    <citation type="journal article" date="2013" name="Genetics">
        <title>The draft genome and transcriptome of Panagrellus redivivus are shaped by the harsh demands of a free-living lifestyle.</title>
        <authorList>
            <person name="Srinivasan J."/>
            <person name="Dillman A.R."/>
            <person name="Macchietto M.G."/>
            <person name="Heikkinen L."/>
            <person name="Lakso M."/>
            <person name="Fracchia K.M."/>
            <person name="Antoshechkin I."/>
            <person name="Mortazavi A."/>
            <person name="Wong G."/>
            <person name="Sternberg P.W."/>
        </authorList>
    </citation>
    <scope>NUCLEOTIDE SEQUENCE [LARGE SCALE GENOMIC DNA]</scope>
    <source>
        <strain evidence="1">MT8872</strain>
    </source>
</reference>
<name>A0A7E4V5H8_PANRE</name>
<keyword evidence="1" id="KW-1185">Reference proteome</keyword>
<organism evidence="1 2">
    <name type="scientific">Panagrellus redivivus</name>
    <name type="common">Microworm</name>
    <dbReference type="NCBI Taxonomy" id="6233"/>
    <lineage>
        <taxon>Eukaryota</taxon>
        <taxon>Metazoa</taxon>
        <taxon>Ecdysozoa</taxon>
        <taxon>Nematoda</taxon>
        <taxon>Chromadorea</taxon>
        <taxon>Rhabditida</taxon>
        <taxon>Tylenchina</taxon>
        <taxon>Panagrolaimomorpha</taxon>
        <taxon>Panagrolaimoidea</taxon>
        <taxon>Panagrolaimidae</taxon>
        <taxon>Panagrellus</taxon>
    </lineage>
</organism>